<dbReference type="EMBL" id="MU154644">
    <property type="protein sequence ID" value="KAF9490326.1"/>
    <property type="molecule type" value="Genomic_DNA"/>
</dbReference>
<keyword evidence="3" id="KW-1185">Reference proteome</keyword>
<keyword evidence="1" id="KW-1133">Transmembrane helix</keyword>
<dbReference type="AlphaFoldDB" id="A0A9P6D2S5"/>
<evidence type="ECO:0000313" key="3">
    <source>
        <dbReference type="Proteomes" id="UP000807025"/>
    </source>
</evidence>
<keyword evidence="1" id="KW-0472">Membrane</keyword>
<protein>
    <recommendedName>
        <fullName evidence="4">Transmembrane protein</fullName>
    </recommendedName>
</protein>
<dbReference type="Proteomes" id="UP000807025">
    <property type="component" value="Unassembled WGS sequence"/>
</dbReference>
<keyword evidence="1" id="KW-0812">Transmembrane</keyword>
<organism evidence="2 3">
    <name type="scientific">Pleurotus eryngii</name>
    <name type="common">Boletus of the steppes</name>
    <dbReference type="NCBI Taxonomy" id="5323"/>
    <lineage>
        <taxon>Eukaryota</taxon>
        <taxon>Fungi</taxon>
        <taxon>Dikarya</taxon>
        <taxon>Basidiomycota</taxon>
        <taxon>Agaricomycotina</taxon>
        <taxon>Agaricomycetes</taxon>
        <taxon>Agaricomycetidae</taxon>
        <taxon>Agaricales</taxon>
        <taxon>Pleurotineae</taxon>
        <taxon>Pleurotaceae</taxon>
        <taxon>Pleurotus</taxon>
    </lineage>
</organism>
<sequence>MRTTSWEGGSAGARQRSTCSNVHATLHFLGDSPSPPPSPPPFSLSSLLLVILFPFMPVFLLRWYFRSLRRSLRPFFPSRQLREVVITHNLRSLLIVRPVRPIHPLTLRDSDSVPSFPTSRLPRGSQRGRVITAYPVYFYVASIQKYRVLDTRWM</sequence>
<accession>A0A9P6D2S5</accession>
<evidence type="ECO:0000313" key="2">
    <source>
        <dbReference type="EMBL" id="KAF9490326.1"/>
    </source>
</evidence>
<gene>
    <name evidence="2" type="ORF">BDN71DRAFT_197746</name>
</gene>
<evidence type="ECO:0008006" key="4">
    <source>
        <dbReference type="Google" id="ProtNLM"/>
    </source>
</evidence>
<proteinExistence type="predicted"/>
<comment type="caution">
    <text evidence="2">The sequence shown here is derived from an EMBL/GenBank/DDBJ whole genome shotgun (WGS) entry which is preliminary data.</text>
</comment>
<name>A0A9P6D2S5_PLEER</name>
<reference evidence="2" key="1">
    <citation type="submission" date="2020-11" db="EMBL/GenBank/DDBJ databases">
        <authorList>
            <consortium name="DOE Joint Genome Institute"/>
            <person name="Ahrendt S."/>
            <person name="Riley R."/>
            <person name="Andreopoulos W."/>
            <person name="Labutti K."/>
            <person name="Pangilinan J."/>
            <person name="Ruiz-Duenas F.J."/>
            <person name="Barrasa J.M."/>
            <person name="Sanchez-Garcia M."/>
            <person name="Camarero S."/>
            <person name="Miyauchi S."/>
            <person name="Serrano A."/>
            <person name="Linde D."/>
            <person name="Babiker R."/>
            <person name="Drula E."/>
            <person name="Ayuso-Fernandez I."/>
            <person name="Pacheco R."/>
            <person name="Padilla G."/>
            <person name="Ferreira P."/>
            <person name="Barriuso J."/>
            <person name="Kellner H."/>
            <person name="Castanera R."/>
            <person name="Alfaro M."/>
            <person name="Ramirez L."/>
            <person name="Pisabarro A.G."/>
            <person name="Kuo A."/>
            <person name="Tritt A."/>
            <person name="Lipzen A."/>
            <person name="He G."/>
            <person name="Yan M."/>
            <person name="Ng V."/>
            <person name="Cullen D."/>
            <person name="Martin F."/>
            <person name="Rosso M.-N."/>
            <person name="Henrissat B."/>
            <person name="Hibbett D."/>
            <person name="Martinez A.T."/>
            <person name="Grigoriev I.V."/>
        </authorList>
    </citation>
    <scope>NUCLEOTIDE SEQUENCE</scope>
    <source>
        <strain evidence="2">ATCC 90797</strain>
    </source>
</reference>
<feature type="transmembrane region" description="Helical" evidence="1">
    <location>
        <begin position="42"/>
        <end position="65"/>
    </location>
</feature>
<evidence type="ECO:0000256" key="1">
    <source>
        <dbReference type="SAM" id="Phobius"/>
    </source>
</evidence>